<keyword evidence="3" id="KW-1185">Reference proteome</keyword>
<evidence type="ECO:0000313" key="2">
    <source>
        <dbReference type="EMBL" id="CAB4016366.1"/>
    </source>
</evidence>
<sequence length="284" mass="31494">MLSSTDPFAKGELSSAVRFAVQADSRLGISFNVPDNKAPSISTDTKGSSWLFNGLNLRLKDWRFIHCARLNIVPTNQNKSCWSDCSTLCRVCNSHHETLPHIICHCNTHLVQIHERHNTVVERLKKAVRYGCVRVNQQVPGVDDECCPDILIDEGCEVTIIDVTCPFENGDDALATADYNKLIKYDHLKEHFHQLGVKCDLFAFVIGALGTWHPNNEAVFNQLLAEGTSPHPVTPANPSSSLNAILSYTIVVQQLDDVPVHVSSEKSDEEQPLKKSKVIGSDPK</sequence>
<protein>
    <submittedName>
        <fullName evidence="2">Uncharacterized protein</fullName>
    </submittedName>
</protein>
<feature type="compositionally biased region" description="Basic and acidic residues" evidence="1">
    <location>
        <begin position="263"/>
        <end position="273"/>
    </location>
</feature>
<dbReference type="EMBL" id="CACRXK020009090">
    <property type="protein sequence ID" value="CAB4016366.1"/>
    <property type="molecule type" value="Genomic_DNA"/>
</dbReference>
<organism evidence="2 3">
    <name type="scientific">Paramuricea clavata</name>
    <name type="common">Red gorgonian</name>
    <name type="synonym">Violescent sea-whip</name>
    <dbReference type="NCBI Taxonomy" id="317549"/>
    <lineage>
        <taxon>Eukaryota</taxon>
        <taxon>Metazoa</taxon>
        <taxon>Cnidaria</taxon>
        <taxon>Anthozoa</taxon>
        <taxon>Octocorallia</taxon>
        <taxon>Malacalcyonacea</taxon>
        <taxon>Plexauridae</taxon>
        <taxon>Paramuricea</taxon>
    </lineage>
</organism>
<dbReference type="Proteomes" id="UP001152795">
    <property type="component" value="Unassembled WGS sequence"/>
</dbReference>
<accession>A0A6S7IFB7</accession>
<gene>
    <name evidence="2" type="ORF">PACLA_8A054887</name>
</gene>
<proteinExistence type="predicted"/>
<feature type="region of interest" description="Disordered" evidence="1">
    <location>
        <begin position="261"/>
        <end position="284"/>
    </location>
</feature>
<name>A0A6S7IFB7_PARCT</name>
<dbReference type="OrthoDB" id="8195432at2759"/>
<evidence type="ECO:0000313" key="3">
    <source>
        <dbReference type="Proteomes" id="UP001152795"/>
    </source>
</evidence>
<comment type="caution">
    <text evidence="2">The sequence shown here is derived from an EMBL/GenBank/DDBJ whole genome shotgun (WGS) entry which is preliminary data.</text>
</comment>
<reference evidence="2" key="1">
    <citation type="submission" date="2020-04" db="EMBL/GenBank/DDBJ databases">
        <authorList>
            <person name="Alioto T."/>
            <person name="Alioto T."/>
            <person name="Gomez Garrido J."/>
        </authorList>
    </citation>
    <scope>NUCLEOTIDE SEQUENCE</scope>
    <source>
        <strain evidence="2">A484AB</strain>
    </source>
</reference>
<evidence type="ECO:0000256" key="1">
    <source>
        <dbReference type="SAM" id="MobiDB-lite"/>
    </source>
</evidence>
<dbReference type="AlphaFoldDB" id="A0A6S7IFB7"/>